<protein>
    <submittedName>
        <fullName evidence="2">CopG family transcriptional regulator</fullName>
    </submittedName>
</protein>
<organism evidence="2 3">
    <name type="scientific">Tenggerimyces flavus</name>
    <dbReference type="NCBI Taxonomy" id="1708749"/>
    <lineage>
        <taxon>Bacteria</taxon>
        <taxon>Bacillati</taxon>
        <taxon>Actinomycetota</taxon>
        <taxon>Actinomycetes</taxon>
        <taxon>Propionibacteriales</taxon>
        <taxon>Nocardioidaceae</taxon>
        <taxon>Tenggerimyces</taxon>
    </lineage>
</organism>
<dbReference type="Proteomes" id="UP001595699">
    <property type="component" value="Unassembled WGS sequence"/>
</dbReference>
<dbReference type="InterPro" id="IPR002145">
    <property type="entry name" value="CopG"/>
</dbReference>
<comment type="caution">
    <text evidence="2">The sequence shown here is derived from an EMBL/GenBank/DDBJ whole genome shotgun (WGS) entry which is preliminary data.</text>
</comment>
<proteinExistence type="predicted"/>
<sequence length="74" mass="8010">MTKTTVYLPEELKAALGREAQRTHTTEAELIRTALERLLGVASARPRPSVGQVAGPALTVEEMDEAFAEGFGIR</sequence>
<accession>A0ABV7YBU0</accession>
<dbReference type="CDD" id="cd21631">
    <property type="entry name" value="RHH_CopG_NikR-like"/>
    <property type="match status" value="1"/>
</dbReference>
<dbReference type="Pfam" id="PF01402">
    <property type="entry name" value="RHH_1"/>
    <property type="match status" value="1"/>
</dbReference>
<name>A0ABV7YBU0_9ACTN</name>
<evidence type="ECO:0000313" key="2">
    <source>
        <dbReference type="EMBL" id="MFC3762072.1"/>
    </source>
</evidence>
<keyword evidence="3" id="KW-1185">Reference proteome</keyword>
<dbReference type="EMBL" id="JBHRZH010000012">
    <property type="protein sequence ID" value="MFC3762072.1"/>
    <property type="molecule type" value="Genomic_DNA"/>
</dbReference>
<evidence type="ECO:0000259" key="1">
    <source>
        <dbReference type="Pfam" id="PF01402"/>
    </source>
</evidence>
<feature type="domain" description="Ribbon-helix-helix protein CopG" evidence="1">
    <location>
        <begin position="4"/>
        <end position="39"/>
    </location>
</feature>
<evidence type="ECO:0000313" key="3">
    <source>
        <dbReference type="Proteomes" id="UP001595699"/>
    </source>
</evidence>
<gene>
    <name evidence="2" type="ORF">ACFOUW_14615</name>
</gene>
<dbReference type="RefSeq" id="WP_205120618.1">
    <property type="nucleotide sequence ID" value="NZ_JAFBCM010000001.1"/>
</dbReference>
<reference evidence="3" key="1">
    <citation type="journal article" date="2019" name="Int. J. Syst. Evol. Microbiol.">
        <title>The Global Catalogue of Microorganisms (GCM) 10K type strain sequencing project: providing services to taxonomists for standard genome sequencing and annotation.</title>
        <authorList>
            <consortium name="The Broad Institute Genomics Platform"/>
            <consortium name="The Broad Institute Genome Sequencing Center for Infectious Disease"/>
            <person name="Wu L."/>
            <person name="Ma J."/>
        </authorList>
    </citation>
    <scope>NUCLEOTIDE SEQUENCE [LARGE SCALE GENOMIC DNA]</scope>
    <source>
        <strain evidence="3">CGMCC 4.7241</strain>
    </source>
</reference>